<dbReference type="EMBL" id="KV863962">
    <property type="protein sequence ID" value="ONK54916.1"/>
    <property type="molecule type" value="Genomic_DNA"/>
</dbReference>
<feature type="compositionally biased region" description="Polar residues" evidence="1">
    <location>
        <begin position="125"/>
        <end position="145"/>
    </location>
</feature>
<dbReference type="Gramene" id="ONK54916">
    <property type="protein sequence ID" value="ONK54916"/>
    <property type="gene ID" value="A4U43_UnF9750"/>
</dbReference>
<sequence>MDHDKTRDPNLWDCDSALYDSFELRSFRQQLDSALGTRCLSMPRLSDQYLHPIVPPVKKRSRVLRSVHKFIRAVFRLKGSSATVRRNMMECEIYGGYVSSDRLTTIPEGCEKGHESSPDFDPQAVTKTLSERYTSSTSGGSELPS</sequence>
<dbReference type="Gramene" id="ONK81199">
    <property type="protein sequence ID" value="ONK81199"/>
    <property type="gene ID" value="A4U43_C01F26380"/>
</dbReference>
<organism evidence="2 4">
    <name type="scientific">Asparagus officinalis</name>
    <name type="common">Garden asparagus</name>
    <dbReference type="NCBI Taxonomy" id="4686"/>
    <lineage>
        <taxon>Eukaryota</taxon>
        <taxon>Viridiplantae</taxon>
        <taxon>Streptophyta</taxon>
        <taxon>Embryophyta</taxon>
        <taxon>Tracheophyta</taxon>
        <taxon>Spermatophyta</taxon>
        <taxon>Magnoliopsida</taxon>
        <taxon>Liliopsida</taxon>
        <taxon>Asparagales</taxon>
        <taxon>Asparagaceae</taxon>
        <taxon>Asparagoideae</taxon>
        <taxon>Asparagus</taxon>
    </lineage>
</organism>
<dbReference type="EMBL" id="CM007381">
    <property type="protein sequence ID" value="ONK81199.1"/>
    <property type="molecule type" value="Genomic_DNA"/>
</dbReference>
<proteinExistence type="predicted"/>
<dbReference type="OMA" id="RHVQADH"/>
<evidence type="ECO:0000256" key="1">
    <source>
        <dbReference type="SAM" id="MobiDB-lite"/>
    </source>
</evidence>
<evidence type="ECO:0000313" key="3">
    <source>
        <dbReference type="EMBL" id="ONK81199.1"/>
    </source>
</evidence>
<reference evidence="4" key="2">
    <citation type="journal article" date="2017" name="Nat. Commun.">
        <title>The asparagus genome sheds light on the origin and evolution of a young Y chromosome.</title>
        <authorList>
            <person name="Harkess A."/>
            <person name="Zhou J."/>
            <person name="Xu C."/>
            <person name="Bowers J.E."/>
            <person name="Van der Hulst R."/>
            <person name="Ayyampalayam S."/>
            <person name="Mercati F."/>
            <person name="Riccardi P."/>
            <person name="McKain M.R."/>
            <person name="Kakrana A."/>
            <person name="Tang H."/>
            <person name="Ray J."/>
            <person name="Groenendijk J."/>
            <person name="Arikit S."/>
            <person name="Mathioni S.M."/>
            <person name="Nakano M."/>
            <person name="Shan H."/>
            <person name="Telgmann-Rauber A."/>
            <person name="Kanno A."/>
            <person name="Yue Z."/>
            <person name="Chen H."/>
            <person name="Li W."/>
            <person name="Chen Y."/>
            <person name="Xu X."/>
            <person name="Zhang Y."/>
            <person name="Luo S."/>
            <person name="Chen H."/>
            <person name="Gao J."/>
            <person name="Mao Z."/>
            <person name="Pires J.C."/>
            <person name="Luo M."/>
            <person name="Kudrna D."/>
            <person name="Wing R.A."/>
            <person name="Meyers B.C."/>
            <person name="Yi K."/>
            <person name="Kong H."/>
            <person name="Lavrijsen P."/>
            <person name="Sunseri F."/>
            <person name="Falavigna A."/>
            <person name="Ye Y."/>
            <person name="Leebens-Mack J.H."/>
            <person name="Chen G."/>
        </authorList>
    </citation>
    <scope>NUCLEOTIDE SEQUENCE [LARGE SCALE GENOMIC DNA]</scope>
    <source>
        <strain evidence="4">cv. DH0086</strain>
    </source>
</reference>
<gene>
    <name evidence="3" type="ORF">A4U43_C01F26380</name>
    <name evidence="2" type="ORF">A4U43_UnF9750</name>
</gene>
<keyword evidence="4" id="KW-1185">Reference proteome</keyword>
<evidence type="ECO:0000313" key="2">
    <source>
        <dbReference type="EMBL" id="ONK54916.1"/>
    </source>
</evidence>
<dbReference type="Proteomes" id="UP000243459">
    <property type="component" value="Chromosome 1"/>
</dbReference>
<reference evidence="2" key="1">
    <citation type="submission" date="2016-10" db="EMBL/GenBank/DDBJ databases">
        <title>The evolution of sex chromosomes in Asparagus.</title>
        <authorList>
            <person name="Leebens-Mack J."/>
            <person name="Bowers J."/>
            <person name="Harkess A."/>
            <person name="Ayyampalayam S."/>
        </authorList>
    </citation>
    <scope>NUCLEOTIDE SEQUENCE [LARGE SCALE GENOMIC DNA]</scope>
    <source>
        <tissue evidence="2">Spear</tissue>
    </source>
</reference>
<dbReference type="PANTHER" id="PTHR33978">
    <property type="entry name" value="SERINE/THREONINE-KINASE"/>
    <property type="match status" value="1"/>
</dbReference>
<name>A0A1R3L5N3_ASPOF</name>
<evidence type="ECO:0000313" key="4">
    <source>
        <dbReference type="Proteomes" id="UP000243459"/>
    </source>
</evidence>
<protein>
    <submittedName>
        <fullName evidence="2">Uncharacterized protein</fullName>
    </submittedName>
</protein>
<feature type="region of interest" description="Disordered" evidence="1">
    <location>
        <begin position="108"/>
        <end position="145"/>
    </location>
</feature>
<dbReference type="AlphaFoldDB" id="A0A1R3L5N3"/>
<dbReference type="PANTHER" id="PTHR33978:SF4">
    <property type="entry name" value="SERINE_THREONINE-KINASE"/>
    <property type="match status" value="1"/>
</dbReference>
<accession>A0A1R3L5N3</accession>